<proteinExistence type="predicted"/>
<keyword evidence="3" id="KW-1185">Reference proteome</keyword>
<gene>
    <name evidence="2" type="ORF">ACHHYP_03940</name>
</gene>
<accession>A0A1V9ZPJ8</accession>
<dbReference type="InterPro" id="IPR052394">
    <property type="entry name" value="LRR-containing"/>
</dbReference>
<comment type="caution">
    <text evidence="2">The sequence shown here is derived from an EMBL/GenBank/DDBJ whole genome shotgun (WGS) entry which is preliminary data.</text>
</comment>
<dbReference type="SMART" id="SM00368">
    <property type="entry name" value="LRR_RI"/>
    <property type="match status" value="6"/>
</dbReference>
<name>A0A1V9ZPJ8_ACHHY</name>
<dbReference type="Pfam" id="PF13516">
    <property type="entry name" value="LRR_6"/>
    <property type="match status" value="2"/>
</dbReference>
<dbReference type="OrthoDB" id="120976at2759"/>
<dbReference type="Proteomes" id="UP000243579">
    <property type="component" value="Unassembled WGS sequence"/>
</dbReference>
<reference evidence="2 3" key="1">
    <citation type="journal article" date="2014" name="Genome Biol. Evol.">
        <title>The secreted proteins of Achlya hypogyna and Thraustotheca clavata identify the ancestral oomycete secretome and reveal gene acquisitions by horizontal gene transfer.</title>
        <authorList>
            <person name="Misner I."/>
            <person name="Blouin N."/>
            <person name="Leonard G."/>
            <person name="Richards T.A."/>
            <person name="Lane C.E."/>
        </authorList>
    </citation>
    <scope>NUCLEOTIDE SEQUENCE [LARGE SCALE GENOMIC DNA]</scope>
    <source>
        <strain evidence="2 3">ATCC 48635</strain>
    </source>
</reference>
<dbReference type="AlphaFoldDB" id="A0A1V9ZPJ8"/>
<evidence type="ECO:0000313" key="2">
    <source>
        <dbReference type="EMBL" id="OQR99914.1"/>
    </source>
</evidence>
<dbReference type="EMBL" id="JNBR01000035">
    <property type="protein sequence ID" value="OQR99914.1"/>
    <property type="molecule type" value="Genomic_DNA"/>
</dbReference>
<dbReference type="PANTHER" id="PTHR24114:SF2">
    <property type="entry name" value="F-BOX DOMAIN-CONTAINING PROTEIN-RELATED"/>
    <property type="match status" value="1"/>
</dbReference>
<evidence type="ECO:0000313" key="3">
    <source>
        <dbReference type="Proteomes" id="UP000243579"/>
    </source>
</evidence>
<dbReference type="InterPro" id="IPR032675">
    <property type="entry name" value="LRR_dom_sf"/>
</dbReference>
<protein>
    <submittedName>
        <fullName evidence="2">Uncharacterized protein</fullName>
    </submittedName>
</protein>
<dbReference type="SUPFAM" id="SSF52047">
    <property type="entry name" value="RNI-like"/>
    <property type="match status" value="1"/>
</dbReference>
<sequence length="1008" mass="112938">MNAGTPLAPTRPPPKSGDAGGRVRNQTKSLSIVPSAEVATPPSRQNQRELTSKRHTLLLPHISNSATDVDGNNTFITNLPKKDTEEIRPPSPFEEEREESTAIEPENYFGLDALSRFWKMFQRQESNSRSKRPRPRSARTTYLQRLQELRRCPEPLGIIRKCEAPIVDLHAYRMGSEFATAMGESLSLIPGIDSLNLAANRISDTAASNVIANLMSAPVLKSLDLSTNSLGLQAAKALASFIPASKTLVYLNLAHNQLNSRAIIQLCDGALRLCVAVAEIAVALKKSSSLTQLNISENCFSTPGMLAIAKLLDESAKIEELYLSWNKIRGVGAQRIVEAIGYHNSLRVLDLSWNSLNSCAHHAVATTLATALTNNKVLMHLDLSNNGLDLEDCTILANALVTNHTVLGLHMVGNQAYVDAKGFVIPSAEPIHLQAQHKVSSIDRYERFQGSEEASSYDHLWHCVDRKCWLCGRWSEYRFVWTPPHSIDPKAKVELHLSIDDWNGDVMSSGPNDTYILYRMLPPGKTQYFITVSTDVMVGCFKRSALSRRSTPGHASSLPTKMRTVRQFYTMKDKRASRILRQHGDEDVFGTLHYANFIAMSRSEDTNPCRATIPRPGGNQIKVPKWDIKKSVFASRYKESPSKAYVDTDALVAKAFLVDFKLCKIDRIIRDALRKKELETIGVVYYRVISNLYRTYCNRGNPGRLTAIDSISVSWSGFLEFITDAKLVDETSERCKISDMDNVFVAANLEVTEEAKQADNPDRSLTRFEFLECIIRIAINKYCTGKNSVCETPAQAFEKIMQEHLVPMTPQDSNDFRNNYLYTEAVSDCLVEYVVMLKELYQENSGKFCKVGDVKGMTIQEFITLLERFNVFDDKFKVRDVREPFFASKMMILDEMASSSQKKIIYFTDFLELLLRVALLRYPPPTESVPDAVRSLEELFLQHFCAKDQLVATFRNTAEKAIAAKLLTNAIGGSESPPRSRGSRRTSRKTLGDIMSPSEGSSSRQPSR</sequence>
<dbReference type="Gene3D" id="3.80.10.10">
    <property type="entry name" value="Ribonuclease Inhibitor"/>
    <property type="match status" value="3"/>
</dbReference>
<feature type="region of interest" description="Disordered" evidence="1">
    <location>
        <begin position="82"/>
        <end position="101"/>
    </location>
</feature>
<feature type="compositionally biased region" description="Low complexity" evidence="1">
    <location>
        <begin position="996"/>
        <end position="1008"/>
    </location>
</feature>
<dbReference type="STRING" id="1202772.A0A1V9ZPJ8"/>
<dbReference type="InterPro" id="IPR001611">
    <property type="entry name" value="Leu-rich_rpt"/>
</dbReference>
<organism evidence="2 3">
    <name type="scientific">Achlya hypogyna</name>
    <name type="common">Oomycete</name>
    <name type="synonym">Protoachlya hypogyna</name>
    <dbReference type="NCBI Taxonomy" id="1202772"/>
    <lineage>
        <taxon>Eukaryota</taxon>
        <taxon>Sar</taxon>
        <taxon>Stramenopiles</taxon>
        <taxon>Oomycota</taxon>
        <taxon>Saprolegniomycetes</taxon>
        <taxon>Saprolegniales</taxon>
        <taxon>Achlyaceae</taxon>
        <taxon>Achlya</taxon>
    </lineage>
</organism>
<feature type="region of interest" description="Disordered" evidence="1">
    <location>
        <begin position="972"/>
        <end position="1008"/>
    </location>
</feature>
<feature type="region of interest" description="Disordered" evidence="1">
    <location>
        <begin position="1"/>
        <end position="49"/>
    </location>
</feature>
<dbReference type="PANTHER" id="PTHR24114">
    <property type="entry name" value="LEUCINE RICH REPEAT FAMILY PROTEIN"/>
    <property type="match status" value="1"/>
</dbReference>
<evidence type="ECO:0000256" key="1">
    <source>
        <dbReference type="SAM" id="MobiDB-lite"/>
    </source>
</evidence>